<dbReference type="Gene3D" id="3.30.200.70">
    <property type="match status" value="1"/>
</dbReference>
<dbReference type="GO" id="GO:0005737">
    <property type="term" value="C:cytoplasm"/>
    <property type="evidence" value="ECO:0007669"/>
    <property type="project" value="UniProtKB-SubCell"/>
</dbReference>
<evidence type="ECO:0000256" key="2">
    <source>
        <dbReference type="ARBA" id="ARBA00022527"/>
    </source>
</evidence>
<keyword evidence="1 11" id="KW-0963">Cytoplasm</keyword>
<keyword evidence="2 11" id="KW-0723">Serine/threonine-protein kinase</keyword>
<comment type="subcellular location">
    <subcellularLocation>
        <location evidence="11">Cytoplasm</location>
    </subcellularLocation>
</comment>
<dbReference type="Gene3D" id="1.20.1270.170">
    <property type="match status" value="1"/>
</dbReference>
<dbReference type="GO" id="GO:0000287">
    <property type="term" value="F:magnesium ion binding"/>
    <property type="evidence" value="ECO:0007669"/>
    <property type="project" value="UniProtKB-UniRule"/>
</dbReference>
<accession>A0A2A5W807</accession>
<evidence type="ECO:0000256" key="3">
    <source>
        <dbReference type="ARBA" id="ARBA00022553"/>
    </source>
</evidence>
<evidence type="ECO:0000256" key="8">
    <source>
        <dbReference type="ARBA" id="ARBA00022840"/>
    </source>
</evidence>
<gene>
    <name evidence="11" type="primary">srkA</name>
    <name evidence="13" type="ORF">CNF02_11235</name>
</gene>
<evidence type="ECO:0000256" key="11">
    <source>
        <dbReference type="HAMAP-Rule" id="MF_01497"/>
    </source>
</evidence>
<feature type="binding site" evidence="11">
    <location>
        <position position="208"/>
    </location>
    <ligand>
        <name>Mg(2+)</name>
        <dbReference type="ChEBI" id="CHEBI:18420"/>
    </ligand>
</feature>
<dbReference type="InterPro" id="IPR011009">
    <property type="entry name" value="Kinase-like_dom_sf"/>
</dbReference>
<evidence type="ECO:0000256" key="4">
    <source>
        <dbReference type="ARBA" id="ARBA00022679"/>
    </source>
</evidence>
<dbReference type="GO" id="GO:0106310">
    <property type="term" value="F:protein serine kinase activity"/>
    <property type="evidence" value="ECO:0007669"/>
    <property type="project" value="RHEA"/>
</dbReference>
<keyword evidence="7 11" id="KW-0418">Kinase</keyword>
<evidence type="ECO:0000256" key="9">
    <source>
        <dbReference type="ARBA" id="ARBA00022842"/>
    </source>
</evidence>
<evidence type="ECO:0000256" key="5">
    <source>
        <dbReference type="ARBA" id="ARBA00022723"/>
    </source>
</evidence>
<comment type="similarity">
    <text evidence="11">Belongs to the SrkA/RdoA protein kinase family.</text>
</comment>
<dbReference type="Gene3D" id="1.10.510.10">
    <property type="entry name" value="Transferase(Phosphotransferase) domain 1"/>
    <property type="match status" value="1"/>
</dbReference>
<dbReference type="Pfam" id="PF01636">
    <property type="entry name" value="APH"/>
    <property type="match status" value="1"/>
</dbReference>
<keyword evidence="3 11" id="KW-0597">Phosphoprotein</keyword>
<comment type="catalytic activity">
    <reaction evidence="11">
        <text>L-threonyl-[protein] + ATP = O-phospho-L-threonyl-[protein] + ADP + H(+)</text>
        <dbReference type="Rhea" id="RHEA:46608"/>
        <dbReference type="Rhea" id="RHEA-COMP:11060"/>
        <dbReference type="Rhea" id="RHEA-COMP:11605"/>
        <dbReference type="ChEBI" id="CHEBI:15378"/>
        <dbReference type="ChEBI" id="CHEBI:30013"/>
        <dbReference type="ChEBI" id="CHEBI:30616"/>
        <dbReference type="ChEBI" id="CHEBI:61977"/>
        <dbReference type="ChEBI" id="CHEBI:456216"/>
        <dbReference type="EC" id="2.7.11.1"/>
    </reaction>
</comment>
<keyword evidence="8 11" id="KW-0067">ATP-binding</keyword>
<dbReference type="SUPFAM" id="SSF56112">
    <property type="entry name" value="Protein kinase-like (PK-like)"/>
    <property type="match status" value="1"/>
</dbReference>
<dbReference type="HAMAP" id="MF_01497">
    <property type="entry name" value="SrkA_kinase"/>
    <property type="match status" value="1"/>
</dbReference>
<keyword evidence="9 11" id="KW-0460">Magnesium</keyword>
<feature type="domain" description="Aminoglycoside phosphotransferase" evidence="12">
    <location>
        <begin position="35"/>
        <end position="256"/>
    </location>
</feature>
<keyword evidence="6 11" id="KW-0547">Nucleotide-binding</keyword>
<feature type="site" description="ATP" evidence="11">
    <location>
        <position position="35"/>
    </location>
</feature>
<feature type="active site" description="Proton acceptor" evidence="11">
    <location>
        <position position="203"/>
    </location>
</feature>
<dbReference type="PANTHER" id="PTHR39573:SF1">
    <property type="entry name" value="STRESS RESPONSE KINASE A"/>
    <property type="match status" value="1"/>
</dbReference>
<dbReference type="AlphaFoldDB" id="A0A2A5W807"/>
<evidence type="ECO:0000256" key="7">
    <source>
        <dbReference type="ARBA" id="ARBA00022777"/>
    </source>
</evidence>
<dbReference type="InterPro" id="IPR002575">
    <property type="entry name" value="Aminoglycoside_PTrfase"/>
</dbReference>
<keyword evidence="5 11" id="KW-0479">Metal-binding</keyword>
<comment type="subunit">
    <text evidence="11">Monomer.</text>
</comment>
<organism evidence="13 14">
    <name type="scientific">OM182 bacterium MED-G28</name>
    <dbReference type="NCBI Taxonomy" id="1986256"/>
    <lineage>
        <taxon>Bacteria</taxon>
        <taxon>Pseudomonadati</taxon>
        <taxon>Pseudomonadota</taxon>
        <taxon>Gammaproteobacteria</taxon>
        <taxon>OMG group</taxon>
        <taxon>OM182 clade</taxon>
    </lineage>
</organism>
<name>A0A2A5W807_9GAMM</name>
<dbReference type="Proteomes" id="UP000219329">
    <property type="component" value="Unassembled WGS sequence"/>
</dbReference>
<evidence type="ECO:0000256" key="1">
    <source>
        <dbReference type="ARBA" id="ARBA00022490"/>
    </source>
</evidence>
<evidence type="ECO:0000313" key="13">
    <source>
        <dbReference type="EMBL" id="PDH32655.1"/>
    </source>
</evidence>
<dbReference type="EC" id="2.7.11.1" evidence="11"/>
<evidence type="ECO:0000313" key="14">
    <source>
        <dbReference type="Proteomes" id="UP000219329"/>
    </source>
</evidence>
<reference evidence="13 14" key="1">
    <citation type="submission" date="2017-08" db="EMBL/GenBank/DDBJ databases">
        <title>Fine stratification of microbial communities through a metagenomic profile of the photic zone.</title>
        <authorList>
            <person name="Haro-Moreno J.M."/>
            <person name="Lopez-Perez M."/>
            <person name="De La Torre J."/>
            <person name="Picazo A."/>
            <person name="Camacho A."/>
            <person name="Rodriguez-Valera F."/>
        </authorList>
    </citation>
    <scope>NUCLEOTIDE SEQUENCE [LARGE SCALE GENOMIC DNA]</scope>
    <source>
        <strain evidence="13">MED-G28</strain>
    </source>
</reference>
<dbReference type="EMBL" id="NTJZ01000014">
    <property type="protein sequence ID" value="PDH32655.1"/>
    <property type="molecule type" value="Genomic_DNA"/>
</dbReference>
<dbReference type="GO" id="GO:0004674">
    <property type="term" value="F:protein serine/threonine kinase activity"/>
    <property type="evidence" value="ECO:0007669"/>
    <property type="project" value="UniProtKB-UniRule"/>
</dbReference>
<dbReference type="PANTHER" id="PTHR39573">
    <property type="entry name" value="STRESS RESPONSE KINASE A"/>
    <property type="match status" value="1"/>
</dbReference>
<proteinExistence type="inferred from homology"/>
<comment type="cofactor">
    <cofactor evidence="11">
        <name>Mg(2+)</name>
        <dbReference type="ChEBI" id="CHEBI:18420"/>
    </cofactor>
</comment>
<comment type="catalytic activity">
    <reaction evidence="11">
        <text>L-seryl-[protein] + ATP = O-phospho-L-seryl-[protein] + ADP + H(+)</text>
        <dbReference type="Rhea" id="RHEA:17989"/>
        <dbReference type="Rhea" id="RHEA-COMP:9863"/>
        <dbReference type="Rhea" id="RHEA-COMP:11604"/>
        <dbReference type="ChEBI" id="CHEBI:15378"/>
        <dbReference type="ChEBI" id="CHEBI:29999"/>
        <dbReference type="ChEBI" id="CHEBI:30616"/>
        <dbReference type="ChEBI" id="CHEBI:83421"/>
        <dbReference type="ChEBI" id="CHEBI:456216"/>
        <dbReference type="EC" id="2.7.11.1"/>
    </reaction>
</comment>
<feature type="binding site" evidence="11">
    <location>
        <position position="220"/>
    </location>
    <ligand>
        <name>Mg(2+)</name>
        <dbReference type="ChEBI" id="CHEBI:18420"/>
    </ligand>
</feature>
<evidence type="ECO:0000256" key="10">
    <source>
        <dbReference type="ARBA" id="ARBA00023016"/>
    </source>
</evidence>
<dbReference type="InterPro" id="IPR032882">
    <property type="entry name" value="SrkA/RdoA"/>
</dbReference>
<comment type="function">
    <text evidence="11">A protein kinase that phosphorylates Ser and Thr residues. Probably acts to suppress the effects of stress linked to accumulation of reactive oxygen species. Probably involved in the extracytoplasmic stress response.</text>
</comment>
<evidence type="ECO:0000256" key="6">
    <source>
        <dbReference type="ARBA" id="ARBA00022741"/>
    </source>
</evidence>
<evidence type="ECO:0000259" key="12">
    <source>
        <dbReference type="Pfam" id="PF01636"/>
    </source>
</evidence>
<feature type="active site" evidence="11">
    <location>
        <position position="220"/>
    </location>
</feature>
<comment type="caution">
    <text evidence="13">The sequence shown here is derived from an EMBL/GenBank/DDBJ whole genome shotgun (WGS) entry which is preliminary data.</text>
</comment>
<dbReference type="NCBIfam" id="NF008738">
    <property type="entry name" value="PRK11768.1"/>
    <property type="match status" value="1"/>
</dbReference>
<keyword evidence="10 11" id="KW-0346">Stress response</keyword>
<sequence>MDYNHPYARLTPDLVLAAVESLGFQPDARIFALNSYENRVYQIGLIEGGSIVVKFYRPERWTTDQIYEEHCFAQELSDMEIPVVPPLPVNEAGTLHTYENFQLAAFPLFIGRPPELDNLDNLLVMGRFIGRIHAVGAMTTFKERAQISVEKFAIDSRKFLLENDFIPMDLIPAYESLSQDLINRVQQRFDEHGALNLLRIHGDCHPGNILWKDNMPNFVDFDDTMMGPAMQDLWMMLSGDRNQRQAQLLELAEGYNEFYDFKANELPLVESLRTLRIMNYSAWLARRWEDPAFPQSFPWFNTQRYWSEHILELREQLAALDEPSLELIY</sequence>
<keyword evidence="4 11" id="KW-0808">Transferase</keyword>
<protein>
    <recommendedName>
        <fullName evidence="11">Stress response kinase A</fullName>
        <ecNumber evidence="11">2.7.11.1</ecNumber>
    </recommendedName>
    <alternativeName>
        <fullName evidence="11">Serine/threonine-protein kinase SrkA</fullName>
    </alternativeName>
</protein>
<dbReference type="GO" id="GO:0005524">
    <property type="term" value="F:ATP binding"/>
    <property type="evidence" value="ECO:0007669"/>
    <property type="project" value="UniProtKB-UniRule"/>
</dbReference>